<proteinExistence type="inferred from homology"/>
<dbReference type="Proteomes" id="UP000054279">
    <property type="component" value="Unassembled WGS sequence"/>
</dbReference>
<protein>
    <recommendedName>
        <fullName evidence="6">D-arabinitol 2-dehydrogenase</fullName>
    </recommendedName>
</protein>
<dbReference type="HOGENOM" id="CLU_010194_1_1_1"/>
<keyword evidence="2" id="KW-0521">NADP</keyword>
<evidence type="ECO:0000256" key="3">
    <source>
        <dbReference type="ARBA" id="ARBA00023002"/>
    </source>
</evidence>
<dbReference type="SUPFAM" id="SSF51735">
    <property type="entry name" value="NAD(P)-binding Rossmann-fold domains"/>
    <property type="match status" value="1"/>
</dbReference>
<sequence length="303" mass="32363">MIPILFFRLPRTTVSSCLKTCGQTRSFSGAQIHRPRALPEFSLQDKVCVVTGAARGLGNVICKGFIESGCTSLAMIDLVKSDAEAAAADLIASFVKNGQTEEGDIKAVGIGCDVSSETSVKSAMAEVIDNFGQIDALVTSAGICENYTALDYPAERLNRLFDINVHGSFYCAREAARHMLVRKTGSIVLIASMSANIVNIPQVQAPYNSSKAAVKHMAASLGVEWAKLGVRVNALSPGYMLTKLTKQVLSGDEELRKTWETLTPMGRMGDPEELKGAAIFLASDASRFVTASELRVDGGYSAV</sequence>
<dbReference type="GO" id="GO:0050085">
    <property type="term" value="F:mannitol 2-dehydrogenase (NADP+) activity"/>
    <property type="evidence" value="ECO:0007669"/>
    <property type="project" value="UniProtKB-ARBA"/>
</dbReference>
<dbReference type="GO" id="GO:0050664">
    <property type="term" value="F:oxidoreductase activity, acting on NAD(P)H, oxygen as acceptor"/>
    <property type="evidence" value="ECO:0007669"/>
    <property type="project" value="TreeGrafter"/>
</dbReference>
<dbReference type="PROSITE" id="PS00061">
    <property type="entry name" value="ADH_SHORT"/>
    <property type="match status" value="1"/>
</dbReference>
<dbReference type="PANTHER" id="PTHR43008">
    <property type="entry name" value="BENZIL REDUCTASE"/>
    <property type="match status" value="1"/>
</dbReference>
<dbReference type="GO" id="GO:0005975">
    <property type="term" value="P:carbohydrate metabolic process"/>
    <property type="evidence" value="ECO:0007669"/>
    <property type="project" value="UniProtKB-ARBA"/>
</dbReference>
<dbReference type="PRINTS" id="PR00080">
    <property type="entry name" value="SDRFAMILY"/>
</dbReference>
<dbReference type="GO" id="GO:0044281">
    <property type="term" value="P:small molecule metabolic process"/>
    <property type="evidence" value="ECO:0007669"/>
    <property type="project" value="UniProtKB-ARBA"/>
</dbReference>
<gene>
    <name evidence="4" type="ORF">M422DRAFT_207933</name>
</gene>
<comment type="similarity">
    <text evidence="1">Belongs to the short-chain dehydrogenases/reductases (SDR) family.</text>
</comment>
<evidence type="ECO:0008006" key="6">
    <source>
        <dbReference type="Google" id="ProtNLM"/>
    </source>
</evidence>
<keyword evidence="5" id="KW-1185">Reference proteome</keyword>
<dbReference type="EMBL" id="KN837118">
    <property type="protein sequence ID" value="KIJ44278.1"/>
    <property type="molecule type" value="Genomic_DNA"/>
</dbReference>
<dbReference type="OrthoDB" id="5325318at2759"/>
<dbReference type="FunFam" id="3.40.50.720:FF:000090">
    <property type="entry name" value="NADP-dependent mannitol dehydrogenase"/>
    <property type="match status" value="1"/>
</dbReference>
<dbReference type="PRINTS" id="PR00081">
    <property type="entry name" value="GDHRDH"/>
</dbReference>
<dbReference type="InterPro" id="IPR020904">
    <property type="entry name" value="Sc_DH/Rdtase_CS"/>
</dbReference>
<dbReference type="Gene3D" id="3.40.50.720">
    <property type="entry name" value="NAD(P)-binding Rossmann-like Domain"/>
    <property type="match status" value="1"/>
</dbReference>
<dbReference type="InterPro" id="IPR002347">
    <property type="entry name" value="SDR_fam"/>
</dbReference>
<accession>A0A0C9UMN7</accession>
<dbReference type="InterPro" id="IPR036291">
    <property type="entry name" value="NAD(P)-bd_dom_sf"/>
</dbReference>
<organism evidence="4 5">
    <name type="scientific">Sphaerobolus stellatus (strain SS14)</name>
    <dbReference type="NCBI Taxonomy" id="990650"/>
    <lineage>
        <taxon>Eukaryota</taxon>
        <taxon>Fungi</taxon>
        <taxon>Dikarya</taxon>
        <taxon>Basidiomycota</taxon>
        <taxon>Agaricomycotina</taxon>
        <taxon>Agaricomycetes</taxon>
        <taxon>Phallomycetidae</taxon>
        <taxon>Geastrales</taxon>
        <taxon>Sphaerobolaceae</taxon>
        <taxon>Sphaerobolus</taxon>
    </lineage>
</organism>
<evidence type="ECO:0000313" key="4">
    <source>
        <dbReference type="EMBL" id="KIJ44278.1"/>
    </source>
</evidence>
<evidence type="ECO:0000313" key="5">
    <source>
        <dbReference type="Proteomes" id="UP000054279"/>
    </source>
</evidence>
<keyword evidence="3" id="KW-0560">Oxidoreductase</keyword>
<name>A0A0C9UMN7_SPHS4</name>
<dbReference type="PANTHER" id="PTHR43008:SF14">
    <property type="entry name" value="DEHYDROGENASE ARBD, PUTATIVE-RELATED"/>
    <property type="match status" value="1"/>
</dbReference>
<evidence type="ECO:0000256" key="1">
    <source>
        <dbReference type="ARBA" id="ARBA00006484"/>
    </source>
</evidence>
<dbReference type="AlphaFoldDB" id="A0A0C9UMN7"/>
<reference evidence="4 5" key="1">
    <citation type="submission" date="2014-06" db="EMBL/GenBank/DDBJ databases">
        <title>Evolutionary Origins and Diversification of the Mycorrhizal Mutualists.</title>
        <authorList>
            <consortium name="DOE Joint Genome Institute"/>
            <consortium name="Mycorrhizal Genomics Consortium"/>
            <person name="Kohler A."/>
            <person name="Kuo A."/>
            <person name="Nagy L.G."/>
            <person name="Floudas D."/>
            <person name="Copeland A."/>
            <person name="Barry K.W."/>
            <person name="Cichocki N."/>
            <person name="Veneault-Fourrey C."/>
            <person name="LaButti K."/>
            <person name="Lindquist E.A."/>
            <person name="Lipzen A."/>
            <person name="Lundell T."/>
            <person name="Morin E."/>
            <person name="Murat C."/>
            <person name="Riley R."/>
            <person name="Ohm R."/>
            <person name="Sun H."/>
            <person name="Tunlid A."/>
            <person name="Henrissat B."/>
            <person name="Grigoriev I.V."/>
            <person name="Hibbett D.S."/>
            <person name="Martin F."/>
        </authorList>
    </citation>
    <scope>NUCLEOTIDE SEQUENCE [LARGE SCALE GENOMIC DNA]</scope>
    <source>
        <strain evidence="4 5">SS14</strain>
    </source>
</reference>
<dbReference type="Pfam" id="PF13561">
    <property type="entry name" value="adh_short_C2"/>
    <property type="match status" value="1"/>
</dbReference>
<evidence type="ECO:0000256" key="2">
    <source>
        <dbReference type="ARBA" id="ARBA00022857"/>
    </source>
</evidence>